<keyword evidence="1" id="KW-1133">Transmembrane helix</keyword>
<name>A0A6S6T323_9GAMM</name>
<proteinExistence type="predicted"/>
<protein>
    <submittedName>
        <fullName evidence="2">Integral membrane protein</fullName>
    </submittedName>
</protein>
<accession>A0A6S6T323</accession>
<keyword evidence="1" id="KW-0812">Transmembrane</keyword>
<dbReference type="EMBL" id="CACVAT010000201">
    <property type="protein sequence ID" value="CAA6813093.1"/>
    <property type="molecule type" value="Genomic_DNA"/>
</dbReference>
<feature type="transmembrane region" description="Helical" evidence="1">
    <location>
        <begin position="6"/>
        <end position="24"/>
    </location>
</feature>
<feature type="transmembrane region" description="Helical" evidence="1">
    <location>
        <begin position="36"/>
        <end position="56"/>
    </location>
</feature>
<dbReference type="InterPro" id="IPR025461">
    <property type="entry name" value="ABA4-like"/>
</dbReference>
<dbReference type="Pfam" id="PF14108">
    <property type="entry name" value="ABA4-like"/>
    <property type="match status" value="1"/>
</dbReference>
<feature type="transmembrane region" description="Helical" evidence="1">
    <location>
        <begin position="108"/>
        <end position="131"/>
    </location>
</feature>
<gene>
    <name evidence="2" type="ORF">HELGO_WM34761</name>
</gene>
<sequence length="151" mass="17036">MSFEQLFSSASTLAMFGWVILVFLPRRWKWLNRIPALFIPVILSVLYSFLIARYFFAAEGGFDTLANVQQLFTYPGAALAGWVHYLAFDLFIGGLIAKQADEIGLSRLIQAPILLLTFMFGPFGYLLFTIIKPAMLRFKSKEIPSEEGGQL</sequence>
<keyword evidence="1" id="KW-0472">Membrane</keyword>
<dbReference type="AlphaFoldDB" id="A0A6S6T323"/>
<evidence type="ECO:0000256" key="1">
    <source>
        <dbReference type="SAM" id="Phobius"/>
    </source>
</evidence>
<evidence type="ECO:0000313" key="2">
    <source>
        <dbReference type="EMBL" id="CAA6813093.1"/>
    </source>
</evidence>
<reference evidence="2" key="1">
    <citation type="submission" date="2020-01" db="EMBL/GenBank/DDBJ databases">
        <authorList>
            <person name="Meier V. D."/>
            <person name="Meier V D."/>
        </authorList>
    </citation>
    <scope>NUCLEOTIDE SEQUENCE</scope>
    <source>
        <strain evidence="2">HLG_WM_MAG_09</strain>
    </source>
</reference>
<feature type="transmembrane region" description="Helical" evidence="1">
    <location>
        <begin position="76"/>
        <end position="96"/>
    </location>
</feature>
<organism evidence="2">
    <name type="scientific">uncultured Thiotrichaceae bacterium</name>
    <dbReference type="NCBI Taxonomy" id="298394"/>
    <lineage>
        <taxon>Bacteria</taxon>
        <taxon>Pseudomonadati</taxon>
        <taxon>Pseudomonadota</taxon>
        <taxon>Gammaproteobacteria</taxon>
        <taxon>Thiotrichales</taxon>
        <taxon>Thiotrichaceae</taxon>
        <taxon>environmental samples</taxon>
    </lineage>
</organism>